<dbReference type="EMBL" id="MTKO01000080">
    <property type="protein sequence ID" value="RWX45288.1"/>
    <property type="molecule type" value="Genomic_DNA"/>
</dbReference>
<dbReference type="AlphaFoldDB" id="A0A3S3U9M6"/>
<comment type="caution">
    <text evidence="1">The sequence shown here is derived from an EMBL/GenBank/DDBJ whole genome shotgun (WGS) entry which is preliminary data.</text>
</comment>
<proteinExistence type="predicted"/>
<keyword evidence="2" id="KW-1185">Reference proteome</keyword>
<dbReference type="Proteomes" id="UP000287853">
    <property type="component" value="Unassembled WGS sequence"/>
</dbReference>
<gene>
    <name evidence="1" type="ORF">H206_02188</name>
</gene>
<name>A0A3S3U9M6_9BACT</name>
<sequence length="76" mass="8876">MNEVQLEHNSDNGEEFRKTREKTINSHNFISVCLTSRIGNKDANNQKEGRDKGWQYQHPSLFCLAAIVTKLFFRFS</sequence>
<accession>A0A3S3U9M6</accession>
<evidence type="ECO:0000313" key="2">
    <source>
        <dbReference type="Proteomes" id="UP000287853"/>
    </source>
</evidence>
<organism evidence="1 2">
    <name type="scientific">Candidatus Electrothrix aarhusensis</name>
    <dbReference type="NCBI Taxonomy" id="1859131"/>
    <lineage>
        <taxon>Bacteria</taxon>
        <taxon>Pseudomonadati</taxon>
        <taxon>Thermodesulfobacteriota</taxon>
        <taxon>Desulfobulbia</taxon>
        <taxon>Desulfobulbales</taxon>
        <taxon>Desulfobulbaceae</taxon>
        <taxon>Candidatus Electrothrix</taxon>
    </lineage>
</organism>
<protein>
    <submittedName>
        <fullName evidence="1">Uncharacterized protein</fullName>
    </submittedName>
</protein>
<evidence type="ECO:0000313" key="1">
    <source>
        <dbReference type="EMBL" id="RWX45288.1"/>
    </source>
</evidence>
<reference evidence="1 2" key="1">
    <citation type="submission" date="2017-01" db="EMBL/GenBank/DDBJ databases">
        <title>The cable genome- insights into the physiology and evolution of filamentous bacteria capable of sulfide oxidation via long distance electron transfer.</title>
        <authorList>
            <person name="Schreiber L."/>
            <person name="Bjerg J.T."/>
            <person name="Boggild A."/>
            <person name="Van De Vossenberg J."/>
            <person name="Meysman F."/>
            <person name="Nielsen L.P."/>
            <person name="Schramm A."/>
            <person name="Kjeldsen K.U."/>
        </authorList>
    </citation>
    <scope>NUCLEOTIDE SEQUENCE [LARGE SCALE GENOMIC DNA]</scope>
    <source>
        <strain evidence="1">MCF</strain>
    </source>
</reference>